<comment type="caution">
    <text evidence="2">The sequence shown here is derived from an EMBL/GenBank/DDBJ whole genome shotgun (WGS) entry which is preliminary data.</text>
</comment>
<accession>N8YIR5</accession>
<evidence type="ECO:0008006" key="4">
    <source>
        <dbReference type="Google" id="ProtNLM"/>
    </source>
</evidence>
<dbReference type="InterPro" id="IPR052959">
    <property type="entry name" value="Inner_membrane_assoc"/>
</dbReference>
<dbReference type="PANTHER" id="PTHR38598:SF1">
    <property type="entry name" value="INNER MEMBRANE PROTEIN YJCH"/>
    <property type="match status" value="1"/>
</dbReference>
<proteinExistence type="predicted"/>
<feature type="transmembrane region" description="Helical" evidence="1">
    <location>
        <begin position="25"/>
        <end position="46"/>
    </location>
</feature>
<evidence type="ECO:0000313" key="3">
    <source>
        <dbReference type="Proteomes" id="UP000013270"/>
    </source>
</evidence>
<organism evidence="2 3">
    <name type="scientific">Acinetobacter bereziniae NIPH 3</name>
    <dbReference type="NCBI Taxonomy" id="1217651"/>
    <lineage>
        <taxon>Bacteria</taxon>
        <taxon>Pseudomonadati</taxon>
        <taxon>Pseudomonadota</taxon>
        <taxon>Gammaproteobacteria</taxon>
        <taxon>Moraxellales</taxon>
        <taxon>Moraxellaceae</taxon>
        <taxon>Acinetobacter</taxon>
    </lineage>
</organism>
<evidence type="ECO:0000313" key="2">
    <source>
        <dbReference type="EMBL" id="ENV21214.1"/>
    </source>
</evidence>
<gene>
    <name evidence="2" type="ORF">F963_02806</name>
</gene>
<feature type="transmembrane region" description="Helical" evidence="1">
    <location>
        <begin position="58"/>
        <end position="82"/>
    </location>
</feature>
<sequence>MNDYIVDKIKQNPQYLALRTKRNRLAYILTSMLLFVYFGYISLIAFNKPFLAQPIGSGVTTVGIPLGMGVIVFTIVITGIYVHRANNEFDAITKQILKESIE</sequence>
<dbReference type="Proteomes" id="UP000013270">
    <property type="component" value="Unassembled WGS sequence"/>
</dbReference>
<keyword evidence="1" id="KW-0472">Membrane</keyword>
<keyword evidence="1" id="KW-1133">Transmembrane helix</keyword>
<dbReference type="PANTHER" id="PTHR38598">
    <property type="entry name" value="INNER MEMBRANE PROTEIN YJCH"/>
    <property type="match status" value="1"/>
</dbReference>
<dbReference type="AlphaFoldDB" id="N8YIR5"/>
<dbReference type="Pfam" id="PF04341">
    <property type="entry name" value="DUF485"/>
    <property type="match status" value="1"/>
</dbReference>
<dbReference type="EMBL" id="APPK01000042">
    <property type="protein sequence ID" value="ENV21214.1"/>
    <property type="molecule type" value="Genomic_DNA"/>
</dbReference>
<dbReference type="GO" id="GO:0005886">
    <property type="term" value="C:plasma membrane"/>
    <property type="evidence" value="ECO:0007669"/>
    <property type="project" value="TreeGrafter"/>
</dbReference>
<dbReference type="InterPro" id="IPR007436">
    <property type="entry name" value="DUF485"/>
</dbReference>
<protein>
    <recommendedName>
        <fullName evidence="4">DUF485 domain-containing protein</fullName>
    </recommendedName>
</protein>
<reference evidence="2 3" key="1">
    <citation type="submission" date="2013-02" db="EMBL/GenBank/DDBJ databases">
        <title>The Genome Sequence of Acinetobacter bereziniae NIPH 3.</title>
        <authorList>
            <consortium name="The Broad Institute Genome Sequencing Platform"/>
            <consortium name="The Broad Institute Genome Sequencing Center for Infectious Disease"/>
            <person name="Cerqueira G."/>
            <person name="Feldgarden M."/>
            <person name="Courvalin P."/>
            <person name="Perichon B."/>
            <person name="Grillot-Courvalin C."/>
            <person name="Clermont D."/>
            <person name="Rocha E."/>
            <person name="Yoon E.-J."/>
            <person name="Nemec A."/>
            <person name="Walker B."/>
            <person name="Young S.K."/>
            <person name="Zeng Q."/>
            <person name="Gargeya S."/>
            <person name="Fitzgerald M."/>
            <person name="Haas B."/>
            <person name="Abouelleil A."/>
            <person name="Alvarado L."/>
            <person name="Arachchi H.M."/>
            <person name="Berlin A.M."/>
            <person name="Chapman S.B."/>
            <person name="Dewar J."/>
            <person name="Goldberg J."/>
            <person name="Griggs A."/>
            <person name="Gujja S."/>
            <person name="Hansen M."/>
            <person name="Howarth C."/>
            <person name="Imamovic A."/>
            <person name="Larimer J."/>
            <person name="McCowan C."/>
            <person name="Murphy C."/>
            <person name="Neiman D."/>
            <person name="Pearson M."/>
            <person name="Priest M."/>
            <person name="Roberts A."/>
            <person name="Saif S."/>
            <person name="Shea T."/>
            <person name="Sisk P."/>
            <person name="Sykes S."/>
            <person name="Wortman J."/>
            <person name="Nusbaum C."/>
            <person name="Birren B."/>
        </authorList>
    </citation>
    <scope>NUCLEOTIDE SEQUENCE [LARGE SCALE GENOMIC DNA]</scope>
    <source>
        <strain evidence="2 3">NIPH 3</strain>
    </source>
</reference>
<dbReference type="PATRIC" id="fig|1217651.3.peg.2767"/>
<dbReference type="RefSeq" id="WP_004831351.1">
    <property type="nucleotide sequence ID" value="NZ_KB849468.1"/>
</dbReference>
<evidence type="ECO:0000256" key="1">
    <source>
        <dbReference type="SAM" id="Phobius"/>
    </source>
</evidence>
<dbReference type="HOGENOM" id="CLU_123372_2_1_6"/>
<keyword evidence="1" id="KW-0812">Transmembrane</keyword>
<name>N8YIR5_ACIBZ</name>